<feature type="compositionally biased region" description="Low complexity" evidence="5">
    <location>
        <begin position="553"/>
        <end position="565"/>
    </location>
</feature>
<dbReference type="SUPFAM" id="SSF56112">
    <property type="entry name" value="Protein kinase-like (PK-like)"/>
    <property type="match status" value="1"/>
</dbReference>
<dbReference type="GO" id="GO:0004674">
    <property type="term" value="F:protein serine/threonine kinase activity"/>
    <property type="evidence" value="ECO:0007669"/>
    <property type="project" value="UniProtKB-KW"/>
</dbReference>
<keyword evidence="8" id="KW-1185">Reference proteome</keyword>
<dbReference type="InterPro" id="IPR000719">
    <property type="entry name" value="Prot_kinase_dom"/>
</dbReference>
<accession>A0A2H3BYX9</accession>
<dbReference type="Gene3D" id="3.30.200.20">
    <property type="entry name" value="Phosphorylase Kinase, domain 1"/>
    <property type="match status" value="1"/>
</dbReference>
<dbReference type="PROSITE" id="PS00108">
    <property type="entry name" value="PROTEIN_KINASE_ST"/>
    <property type="match status" value="1"/>
</dbReference>
<feature type="compositionally biased region" description="Low complexity" evidence="5">
    <location>
        <begin position="12"/>
        <end position="23"/>
    </location>
</feature>
<evidence type="ECO:0000256" key="2">
    <source>
        <dbReference type="ARBA" id="ARBA00022741"/>
    </source>
</evidence>
<evidence type="ECO:0000256" key="4">
    <source>
        <dbReference type="PROSITE-ProRule" id="PRU10141"/>
    </source>
</evidence>
<dbReference type="Proteomes" id="UP000218334">
    <property type="component" value="Unassembled WGS sequence"/>
</dbReference>
<dbReference type="InterPro" id="IPR008271">
    <property type="entry name" value="Ser/Thr_kinase_AS"/>
</dbReference>
<dbReference type="GO" id="GO:0007166">
    <property type="term" value="P:cell surface receptor signaling pathway"/>
    <property type="evidence" value="ECO:0007669"/>
    <property type="project" value="InterPro"/>
</dbReference>
<evidence type="ECO:0000313" key="7">
    <source>
        <dbReference type="EMBL" id="PBK68236.1"/>
    </source>
</evidence>
<feature type="compositionally biased region" description="Low complexity" evidence="5">
    <location>
        <begin position="42"/>
        <end position="60"/>
    </location>
</feature>
<feature type="region of interest" description="Disordered" evidence="5">
    <location>
        <begin position="545"/>
        <end position="586"/>
    </location>
</feature>
<feature type="region of interest" description="Disordered" evidence="5">
    <location>
        <begin position="1"/>
        <end position="60"/>
    </location>
</feature>
<dbReference type="InterPro" id="IPR011009">
    <property type="entry name" value="Kinase-like_dom_sf"/>
</dbReference>
<feature type="compositionally biased region" description="Basic and acidic residues" evidence="5">
    <location>
        <begin position="573"/>
        <end position="583"/>
    </location>
</feature>
<dbReference type="Gene3D" id="1.10.510.10">
    <property type="entry name" value="Transferase(Phosphotransferase) domain 1"/>
    <property type="match status" value="1"/>
</dbReference>
<feature type="region of interest" description="Disordered" evidence="5">
    <location>
        <begin position="354"/>
        <end position="401"/>
    </location>
</feature>
<name>A0A2H3BYX9_9AGAR</name>
<dbReference type="STRING" id="1076256.A0A2H3BYX9"/>
<protein>
    <recommendedName>
        <fullName evidence="6">Protein kinase domain-containing protein</fullName>
    </recommendedName>
</protein>
<dbReference type="Gene3D" id="1.20.930.20">
    <property type="entry name" value="Adaptor protein Cbl, N-terminal domain"/>
    <property type="match status" value="1"/>
</dbReference>
<dbReference type="InterPro" id="IPR051681">
    <property type="entry name" value="Ser/Thr_Kinases-Pseudokinases"/>
</dbReference>
<keyword evidence="1" id="KW-0808">Transferase</keyword>
<dbReference type="EMBL" id="KZ293433">
    <property type="protein sequence ID" value="PBK68236.1"/>
    <property type="molecule type" value="Genomic_DNA"/>
</dbReference>
<dbReference type="InterPro" id="IPR036537">
    <property type="entry name" value="Adaptor_Cbl_N_dom_sf"/>
</dbReference>
<dbReference type="GO" id="GO:0005524">
    <property type="term" value="F:ATP binding"/>
    <property type="evidence" value="ECO:0007669"/>
    <property type="project" value="UniProtKB-UniRule"/>
</dbReference>
<proteinExistence type="predicted"/>
<evidence type="ECO:0000256" key="5">
    <source>
        <dbReference type="SAM" id="MobiDB-lite"/>
    </source>
</evidence>
<gene>
    <name evidence="7" type="ORF">ARMSODRAFT_1019820</name>
</gene>
<feature type="binding site" evidence="4">
    <location>
        <position position="646"/>
    </location>
    <ligand>
        <name>ATP</name>
        <dbReference type="ChEBI" id="CHEBI:30616"/>
    </ligand>
</feature>
<organism evidence="7 8">
    <name type="scientific">Armillaria solidipes</name>
    <dbReference type="NCBI Taxonomy" id="1076256"/>
    <lineage>
        <taxon>Eukaryota</taxon>
        <taxon>Fungi</taxon>
        <taxon>Dikarya</taxon>
        <taxon>Basidiomycota</taxon>
        <taxon>Agaricomycotina</taxon>
        <taxon>Agaricomycetes</taxon>
        <taxon>Agaricomycetidae</taxon>
        <taxon>Agaricales</taxon>
        <taxon>Marasmiineae</taxon>
        <taxon>Physalacriaceae</taxon>
        <taxon>Armillaria</taxon>
    </lineage>
</organism>
<evidence type="ECO:0000256" key="1">
    <source>
        <dbReference type="ARBA" id="ARBA00022527"/>
    </source>
</evidence>
<dbReference type="PANTHER" id="PTHR44329">
    <property type="entry name" value="SERINE/THREONINE-PROTEIN KINASE TNNI3K-RELATED"/>
    <property type="match status" value="1"/>
</dbReference>
<keyword evidence="1" id="KW-0723">Serine/threonine-protein kinase</keyword>
<dbReference type="CDD" id="cd21037">
    <property type="entry name" value="MLKL_NTD"/>
    <property type="match status" value="1"/>
</dbReference>
<dbReference type="PROSITE" id="PS50011">
    <property type="entry name" value="PROTEIN_KINASE_DOM"/>
    <property type="match status" value="1"/>
</dbReference>
<dbReference type="InterPro" id="IPR001245">
    <property type="entry name" value="Ser-Thr/Tyr_kinase_cat_dom"/>
</dbReference>
<feature type="region of interest" description="Disordered" evidence="5">
    <location>
        <begin position="974"/>
        <end position="1008"/>
    </location>
</feature>
<sequence length="1332" mass="147094">MEKANLTHIPPSSESASTVRVSSPLNPSSPRPEGRRRGHSVSTLRELPTSPLSSESTSSLDIALLDDKESSSFRSRSRSKSPGVIDESVWKKSVGTPTPLGESASTWWGKGEFIPRPWKESPKRKQSLPAGQEEGWALTRQRVSQAASSILGNALDVGHEALLLSQDLLEFAPVPGLQSIARTLLQIWDSLQLVDMNRLQCLRLTERCANILLSIRQEIHEAGDMVGAELTLPISKLTDAFNEVLVFLQKQIHRPFLKRYLRRDEILRQIAACDSGLQDAMETFGLSIQIRILKQVQASEQRRQKDTEVIIEELRRSSVISMDNALQLTGIREEETTPKLSALPGLPSSGSYASLNTGAFKSPSPASPSPPPEYRLPSVPPLPAPTASSNPPTSPRLVPPAPAAVLPTLKELRAKQNESDMAMDTANLRALLRNALSAGSDVQMVETLGVSREEMPEAIKTLQRALERIVERQGSLFSTGDEADTEGYDVGSDMPSPAILSEEKGKEVVTDDAESVSSTGHNRGKLIKMVRRISMQGKEAVPAIAGEMKRSKTVSTTRSSTSDSSTDSRRRRQDLSPLDREDTLDQEFMESGIDALRRMSEGAEANLNLPSWTITRYEVDREQKIGLGFFSDVYRGTWRKQTVAIKVLAETTPRNLFIREVGIWKTLQHPNVLELYGASSASGDPPWFFVSPYLKNGTLVEFLRRVDGGRIRTGSLPDWRNSMGASPGRVREANQGLGLGLGLPTGRGRSGSGSGDSLIVDAGKGWDLLKFMHEVAKGMAYLHSKGVLHGDLKASNVLVDDRHRCVISDFGQSEMKSEAFRISGTPPPHGTLRWQAPELMMGLNQLTTEMDVYAFAMCSIEILSMGRMPWPFMDDDAVRHFVLREDSRPVIPPTRFSTPALQELLRACWQKDPFIRPNFSTVVQELKQLRKSSGLPEEIVSPKFPEWQENEGFEFRVSRPSPDMHPIPLFPGTPPRDLALGPLQGSPSSDVASFRTARDMSSSPPMPSLLSQDAPMNVHMPEPMAYISSAPLSRASSTAESTTPSTQSEDESIRNMMEYDGYDSPPVADKRISEARDERRYRLLLTHKFHPSLTLPLWTPSQVYLGAVGYLLKPEGAFVTLFNCVNPEKSPDGHPSGMPSVYGYGKVTAQSQRLDQRSAAQRGFDAFTNIFRKNDGISSRRYSHPLRAGHKTAFLYTETTVYKYVENLDAPKKWFKANVDDILATYGAQHRIQKEDLFLVIGTLTTPDYALFVSHGHPDGQAHFNVLPPKNGQSWGVITTDNEVPSELGGPSYHEDLPFVSTPKVSVNGSPDATVLIARLRFKPDVLEPTSL</sequence>
<dbReference type="Pfam" id="PF07714">
    <property type="entry name" value="PK_Tyr_Ser-Thr"/>
    <property type="match status" value="1"/>
</dbReference>
<keyword evidence="1" id="KW-0418">Kinase</keyword>
<reference evidence="8" key="1">
    <citation type="journal article" date="2017" name="Nat. Ecol. Evol.">
        <title>Genome expansion and lineage-specific genetic innovations in the forest pathogenic fungi Armillaria.</title>
        <authorList>
            <person name="Sipos G."/>
            <person name="Prasanna A.N."/>
            <person name="Walter M.C."/>
            <person name="O'Connor E."/>
            <person name="Balint B."/>
            <person name="Krizsan K."/>
            <person name="Kiss B."/>
            <person name="Hess J."/>
            <person name="Varga T."/>
            <person name="Slot J."/>
            <person name="Riley R."/>
            <person name="Boka B."/>
            <person name="Rigling D."/>
            <person name="Barry K."/>
            <person name="Lee J."/>
            <person name="Mihaltcheva S."/>
            <person name="LaButti K."/>
            <person name="Lipzen A."/>
            <person name="Waldron R."/>
            <person name="Moloney N.M."/>
            <person name="Sperisen C."/>
            <person name="Kredics L."/>
            <person name="Vagvoelgyi C."/>
            <person name="Patrignani A."/>
            <person name="Fitzpatrick D."/>
            <person name="Nagy I."/>
            <person name="Doyle S."/>
            <person name="Anderson J.B."/>
            <person name="Grigoriev I.V."/>
            <person name="Gueldener U."/>
            <person name="Muensterkoetter M."/>
            <person name="Nagy L.G."/>
        </authorList>
    </citation>
    <scope>NUCLEOTIDE SEQUENCE [LARGE SCALE GENOMIC DNA]</scope>
    <source>
        <strain evidence="8">28-4</strain>
    </source>
</reference>
<dbReference type="InterPro" id="IPR059179">
    <property type="entry name" value="MLKL-like_MCAfunc"/>
</dbReference>
<keyword evidence="3 4" id="KW-0067">ATP-binding</keyword>
<feature type="region of interest" description="Disordered" evidence="5">
    <location>
        <begin position="113"/>
        <end position="133"/>
    </location>
</feature>
<feature type="compositionally biased region" description="Pro residues" evidence="5">
    <location>
        <begin position="365"/>
        <end position="384"/>
    </location>
</feature>
<feature type="compositionally biased region" description="Pro residues" evidence="5">
    <location>
        <begin position="392"/>
        <end position="401"/>
    </location>
</feature>
<evidence type="ECO:0000313" key="8">
    <source>
        <dbReference type="Proteomes" id="UP000218334"/>
    </source>
</evidence>
<evidence type="ECO:0000259" key="6">
    <source>
        <dbReference type="PROSITE" id="PS50011"/>
    </source>
</evidence>
<feature type="domain" description="Protein kinase" evidence="6">
    <location>
        <begin position="619"/>
        <end position="929"/>
    </location>
</feature>
<dbReference type="SMART" id="SM00220">
    <property type="entry name" value="S_TKc"/>
    <property type="match status" value="1"/>
</dbReference>
<dbReference type="InterPro" id="IPR017441">
    <property type="entry name" value="Protein_kinase_ATP_BS"/>
</dbReference>
<feature type="region of interest" description="Disordered" evidence="5">
    <location>
        <begin position="1031"/>
        <end position="1051"/>
    </location>
</feature>
<keyword evidence="2 4" id="KW-0547">Nucleotide-binding</keyword>
<feature type="compositionally biased region" description="Low complexity" evidence="5">
    <location>
        <begin position="1033"/>
        <end position="1047"/>
    </location>
</feature>
<dbReference type="PROSITE" id="PS00107">
    <property type="entry name" value="PROTEIN_KINASE_ATP"/>
    <property type="match status" value="1"/>
</dbReference>
<evidence type="ECO:0000256" key="3">
    <source>
        <dbReference type="ARBA" id="ARBA00022840"/>
    </source>
</evidence>